<gene>
    <name evidence="3" type="ORF">AMORRO_LOCUS12774</name>
</gene>
<keyword evidence="4" id="KW-1185">Reference proteome</keyword>
<evidence type="ECO:0000256" key="1">
    <source>
        <dbReference type="SAM" id="Phobius"/>
    </source>
</evidence>
<accession>A0A9N9N8N5</accession>
<organism evidence="3 4">
    <name type="scientific">Acaulospora morrowiae</name>
    <dbReference type="NCBI Taxonomy" id="94023"/>
    <lineage>
        <taxon>Eukaryota</taxon>
        <taxon>Fungi</taxon>
        <taxon>Fungi incertae sedis</taxon>
        <taxon>Mucoromycota</taxon>
        <taxon>Glomeromycotina</taxon>
        <taxon>Glomeromycetes</taxon>
        <taxon>Diversisporales</taxon>
        <taxon>Acaulosporaceae</taxon>
        <taxon>Acaulospora</taxon>
    </lineage>
</organism>
<keyword evidence="1" id="KW-0472">Membrane</keyword>
<comment type="caution">
    <text evidence="3">The sequence shown here is derived from an EMBL/GenBank/DDBJ whole genome shotgun (WGS) entry which is preliminary data.</text>
</comment>
<name>A0A9N9N8N5_9GLOM</name>
<dbReference type="AlphaFoldDB" id="A0A9N9N8N5"/>
<dbReference type="Pfam" id="PF13349">
    <property type="entry name" value="DUF4097"/>
    <property type="match status" value="1"/>
</dbReference>
<feature type="domain" description="DUF4097" evidence="2">
    <location>
        <begin position="196"/>
        <end position="346"/>
    </location>
</feature>
<evidence type="ECO:0000313" key="3">
    <source>
        <dbReference type="EMBL" id="CAG8712394.1"/>
    </source>
</evidence>
<reference evidence="3" key="1">
    <citation type="submission" date="2021-06" db="EMBL/GenBank/DDBJ databases">
        <authorList>
            <person name="Kallberg Y."/>
            <person name="Tangrot J."/>
            <person name="Rosling A."/>
        </authorList>
    </citation>
    <scope>NUCLEOTIDE SEQUENCE</scope>
    <source>
        <strain evidence="3">CL551</strain>
    </source>
</reference>
<keyword evidence="1" id="KW-1133">Transmembrane helix</keyword>
<feature type="transmembrane region" description="Helical" evidence="1">
    <location>
        <begin position="48"/>
        <end position="71"/>
    </location>
</feature>
<evidence type="ECO:0000313" key="4">
    <source>
        <dbReference type="Proteomes" id="UP000789342"/>
    </source>
</evidence>
<keyword evidence="1" id="KW-0812">Transmembrane</keyword>
<dbReference type="InterPro" id="IPR025164">
    <property type="entry name" value="Toastrack_DUF4097"/>
</dbReference>
<dbReference type="EMBL" id="CAJVPV010019795">
    <property type="protein sequence ID" value="CAG8712394.1"/>
    <property type="molecule type" value="Genomic_DNA"/>
</dbReference>
<proteinExistence type="predicted"/>
<evidence type="ECO:0000259" key="2">
    <source>
        <dbReference type="Pfam" id="PF13349"/>
    </source>
</evidence>
<dbReference type="OrthoDB" id="5570013at2759"/>
<sequence length="406" mass="44941">MSSKNDYVAVPCEEPKQEAPVYCKELPVNDASASSSYKCCKRRAWKKAILVVLFLFLGGRFLFAGLFYLLFSGCEHRLNSDLNDRYGLVVPKMPNEPACDPTFKWNGPSELLVDPRDVTGLIFNVKGMSAHGSIIIRQDPHAKDYINITNNIFLSEESLQTDVDIKIDIIDEDYTITVEAPSFDGPRPTEKCVIVNTIITLPNHLHFFRSLIADVPNSWVVVEGLGNVDFAYVSLKTRNGHIKAQDLNAAIAEVATINGHVQGSYIVAESLDIRTVNGAIDVDIFANAWSEDISLTTKSMNGHLNISVYDLIETQTLNLKAGSVNGGAVASLPDSYSGDFHVTTLIGYAYVEGSNITYIKNLRNAKIGYKNKKDEDTDVHRKKHNSRDDSHVTLEAVTGSVELYFL</sequence>
<protein>
    <submittedName>
        <fullName evidence="3">14662_t:CDS:1</fullName>
    </submittedName>
</protein>
<dbReference type="Proteomes" id="UP000789342">
    <property type="component" value="Unassembled WGS sequence"/>
</dbReference>